<keyword evidence="3" id="KW-1185">Reference proteome</keyword>
<accession>A0A3R6I4K8</accession>
<protein>
    <submittedName>
        <fullName evidence="2">ABC transporter permease</fullName>
    </submittedName>
</protein>
<gene>
    <name evidence="2" type="ORF">DW060_00330</name>
</gene>
<dbReference type="EMBL" id="QRNO01000001">
    <property type="protein sequence ID" value="RHK53310.1"/>
    <property type="molecule type" value="Genomic_DNA"/>
</dbReference>
<dbReference type="AlphaFoldDB" id="A0A3R6I4K8"/>
<dbReference type="GeneID" id="78337753"/>
<dbReference type="OrthoDB" id="1082216at2"/>
<comment type="caution">
    <text evidence="2">The sequence shown here is derived from an EMBL/GenBank/DDBJ whole genome shotgun (WGS) entry which is preliminary data.</text>
</comment>
<feature type="compositionally biased region" description="Basic and acidic residues" evidence="1">
    <location>
        <begin position="1"/>
        <end position="18"/>
    </location>
</feature>
<name>A0A3R6I4K8_9BACT</name>
<reference evidence="2 3" key="1">
    <citation type="submission" date="2018-08" db="EMBL/GenBank/DDBJ databases">
        <title>A genome reference for cultivated species of the human gut microbiota.</title>
        <authorList>
            <person name="Zou Y."/>
            <person name="Xue W."/>
            <person name="Luo G."/>
        </authorList>
    </citation>
    <scope>NUCLEOTIDE SEQUENCE [LARGE SCALE GENOMIC DNA]</scope>
    <source>
        <strain evidence="2 3">AF42-9</strain>
    </source>
</reference>
<dbReference type="Proteomes" id="UP000286598">
    <property type="component" value="Unassembled WGS sequence"/>
</dbReference>
<evidence type="ECO:0000256" key="1">
    <source>
        <dbReference type="SAM" id="MobiDB-lite"/>
    </source>
</evidence>
<dbReference type="RefSeq" id="WP_007901628.1">
    <property type="nucleotide sequence ID" value="NZ_BRDO01000002.1"/>
</dbReference>
<proteinExistence type="predicted"/>
<evidence type="ECO:0000313" key="3">
    <source>
        <dbReference type="Proteomes" id="UP000286598"/>
    </source>
</evidence>
<evidence type="ECO:0000313" key="2">
    <source>
        <dbReference type="EMBL" id="RHK53310.1"/>
    </source>
</evidence>
<feature type="region of interest" description="Disordered" evidence="1">
    <location>
        <begin position="1"/>
        <end position="21"/>
    </location>
</feature>
<sequence length="44" mass="5458">MADNFLERQRRDYEERKQQWQKSTKKVASVSEILRKAREKFNND</sequence>
<organism evidence="2 3">
    <name type="scientific">Leyella stercorea</name>
    <dbReference type="NCBI Taxonomy" id="363265"/>
    <lineage>
        <taxon>Bacteria</taxon>
        <taxon>Pseudomonadati</taxon>
        <taxon>Bacteroidota</taxon>
        <taxon>Bacteroidia</taxon>
        <taxon>Bacteroidales</taxon>
        <taxon>Prevotellaceae</taxon>
        <taxon>Leyella</taxon>
    </lineage>
</organism>